<gene>
    <name evidence="1" type="ORF">EC604_14730</name>
</gene>
<dbReference type="SUPFAM" id="SSF48371">
    <property type="entry name" value="ARM repeat"/>
    <property type="match status" value="1"/>
</dbReference>
<reference evidence="1 2" key="1">
    <citation type="journal article" date="2019" name="J. Ind. Microbiol. Biotechnol.">
        <title>Paenibacillus amylolyticus 27C64 has a diverse set of carbohydrate-active enzymes and complete pectin deconstruction system.</title>
        <authorList>
            <person name="Keggi C."/>
            <person name="Doran-Peterson J."/>
        </authorList>
    </citation>
    <scope>NUCLEOTIDE SEQUENCE [LARGE SCALE GENOMIC DNA]</scope>
    <source>
        <strain evidence="1 2">27C64</strain>
    </source>
</reference>
<protein>
    <submittedName>
        <fullName evidence="1">HEAT repeat domain-containing protein</fullName>
    </submittedName>
</protein>
<evidence type="ECO:0000313" key="1">
    <source>
        <dbReference type="EMBL" id="KAA8785097.1"/>
    </source>
</evidence>
<dbReference type="Proteomes" id="UP000323664">
    <property type="component" value="Unassembled WGS sequence"/>
</dbReference>
<organism evidence="1 2">
    <name type="scientific">Paenibacillus amylolyticus</name>
    <dbReference type="NCBI Taxonomy" id="1451"/>
    <lineage>
        <taxon>Bacteria</taxon>
        <taxon>Bacillati</taxon>
        <taxon>Bacillota</taxon>
        <taxon>Bacilli</taxon>
        <taxon>Bacillales</taxon>
        <taxon>Paenibacillaceae</taxon>
        <taxon>Paenibacillus</taxon>
    </lineage>
</organism>
<dbReference type="Gene3D" id="1.25.10.10">
    <property type="entry name" value="Leucine-rich Repeat Variant"/>
    <property type="match status" value="1"/>
</dbReference>
<sequence length="1132" mass="129301">MRGESFVKNNHTPLSKNRVLEELDSLGYSNRMKEIARLGRNHLAVAPKEYAALLIQLLDSGTAYEAHLALTGAGAVKDAQAVIHALNHSKAGVRGRAAWMLAEVVIDPGYNIESEIVSMSHHCRQQLLRSIVKYARQDWAERLLPIVLERWGADEAVFLLSMCGEATVRTRLPQLGYAIDNWRVITTRYPDLVAAYLENALNQASESDRPSVWYEMSTAVEKLSIVRPAVVLEYALSYGPKEQIHPVIKNQLGILIRTSPEQVFELLTRQETRAYLLNNGVPAGVLKKRRYFTTAHWTAMVTMLAEAPFQVAKVLDTLAPSSREALFNAAYPEQERTNRVFPMTLLDVLPHQLRDKEAVRMLNLREVKEDRGRTFDMTARRLIIQVRETLEQSVQVSNADERATAYSRLIQSTALSRSGMEETIRFLTRVKNDQDPVRFIVMAELSRCPVTMFKEEHVPHLTILVDSVIEARDTSHGTRTAVEQLAFTVLREHANEPERPLFQFALRTLKRMAMRDGQFMLFSREWESLPQAALETLFEEIYAMGIEANKRESDYVVLQMASAFGKAIDRLPKLHDLLEELVKGKKSAAQAVRYWLAPYKTRDKRVRELLDLDPTFISFYEVFEHLHLKRQEWLDPFISGKVLKGKHLTGKTIYLVPAYNGFYRWLPRQQQALASLLDRVAQDNKRSFYERANAMRSLAGMPDYRSNQPLEKLLTDPEVHIVEAALHAFSLTEEPEEALPVLLNNLDGDRARVAMYSIPRCARRVNPVLLTSMLSDLLDREKLKITVRKEAVRLLGAYKIRESVTLLVREFEKPNRHKDVIIAIGHAARQCLDDERSWAMMSVMASSSDRDIARSLLNQRPDELPVEARQRYLQWITEIAGHDDPIVSMEAFHAMSRWGKVSAEVIADCAGTALSNLQEGTRWKSALHAFVTVCKDGKVNDRVMQVTRELAQAKVEDDWNAGSERDLPHRQRLHQLIDSLVSLSPLVKRKLAPLYAAMIETLQQHEMLKLTVIRLHLAAMDWSQPDQVITRLYPVIDVANANPVVLNSVDRQVTRTVLDSKGYWNPEHLLHIVDVLRARADITSSWIGLSLLKIAGEELLWNQDCRERLRAYRQHEQEAVRLLALDSWTILE</sequence>
<evidence type="ECO:0000313" key="2">
    <source>
        <dbReference type="Proteomes" id="UP000323664"/>
    </source>
</evidence>
<dbReference type="InterPro" id="IPR016024">
    <property type="entry name" value="ARM-type_fold"/>
</dbReference>
<name>A0A5M9WTV1_PAEAM</name>
<proteinExistence type="predicted"/>
<dbReference type="OrthoDB" id="2077833at2"/>
<dbReference type="AlphaFoldDB" id="A0A5M9WTV1"/>
<accession>A0A5M9WTV1</accession>
<comment type="caution">
    <text evidence="1">The sequence shown here is derived from an EMBL/GenBank/DDBJ whole genome shotgun (WGS) entry which is preliminary data.</text>
</comment>
<dbReference type="InterPro" id="IPR011989">
    <property type="entry name" value="ARM-like"/>
</dbReference>
<dbReference type="EMBL" id="RIAS01000007">
    <property type="protein sequence ID" value="KAA8785097.1"/>
    <property type="molecule type" value="Genomic_DNA"/>
</dbReference>